<accession>A0ABU3ZRD7</accession>
<evidence type="ECO:0000313" key="2">
    <source>
        <dbReference type="EMBL" id="MDV5822043.1"/>
    </source>
</evidence>
<reference evidence="3" key="1">
    <citation type="journal article" date="2022" name="J Environ Chem Eng">
        <title>Biodegradation of petroleum oil using a constructed nonpathogenic and heavy metal-tolerant bacterial consortium isolated from marine sponges.</title>
        <authorList>
            <person name="Dechsakulwatana C."/>
            <person name="Rungsihiranrut A."/>
            <person name="Muangchinda C."/>
            <person name="Ningthoujam R."/>
            <person name="Klankeo P."/>
            <person name="Pinyakong O."/>
        </authorList>
    </citation>
    <scope>NUCLEOTIDE SEQUENCE [LARGE SCALE GENOMIC DNA]</scope>
    <source>
        <strain evidence="3">MO2-4</strain>
    </source>
</reference>
<proteinExistence type="predicted"/>
<feature type="domain" description="Excalibur calcium-binding" evidence="1">
    <location>
        <begin position="11"/>
        <end position="47"/>
    </location>
</feature>
<dbReference type="SMART" id="SM00894">
    <property type="entry name" value="Excalibur"/>
    <property type="match status" value="1"/>
</dbReference>
<gene>
    <name evidence="2" type="ORF">O0R41_00295</name>
</gene>
<name>A0ABU3ZRD7_9SPHN</name>
<evidence type="ECO:0000313" key="3">
    <source>
        <dbReference type="Proteomes" id="UP001185984"/>
    </source>
</evidence>
<dbReference type="InterPro" id="IPR008613">
    <property type="entry name" value="Excalibur_Ca-bd_domain"/>
</dbReference>
<dbReference type="Pfam" id="PF05901">
    <property type="entry name" value="Excalibur"/>
    <property type="match status" value="1"/>
</dbReference>
<sequence length="52" mass="5621">MRARSPQVGDYWPGCASARAAGTAPIYRGEPGYRREMDGDSDGVACEPYRGL</sequence>
<organism evidence="2 3">
    <name type="scientific">Sphingobium naphthae</name>
    <dbReference type="NCBI Taxonomy" id="1886786"/>
    <lineage>
        <taxon>Bacteria</taxon>
        <taxon>Pseudomonadati</taxon>
        <taxon>Pseudomonadota</taxon>
        <taxon>Alphaproteobacteria</taxon>
        <taxon>Sphingomonadales</taxon>
        <taxon>Sphingomonadaceae</taxon>
        <taxon>Sphingobium</taxon>
    </lineage>
</organism>
<dbReference type="EMBL" id="JAPTHD010000001">
    <property type="protein sequence ID" value="MDV5822043.1"/>
    <property type="molecule type" value="Genomic_DNA"/>
</dbReference>
<keyword evidence="3" id="KW-1185">Reference proteome</keyword>
<dbReference type="Proteomes" id="UP001185984">
    <property type="component" value="Unassembled WGS sequence"/>
</dbReference>
<evidence type="ECO:0000259" key="1">
    <source>
        <dbReference type="SMART" id="SM00894"/>
    </source>
</evidence>
<protein>
    <submittedName>
        <fullName evidence="2">Excalibur calcium-binding domain-containing protein</fullName>
    </submittedName>
</protein>
<comment type="caution">
    <text evidence="2">The sequence shown here is derived from an EMBL/GenBank/DDBJ whole genome shotgun (WGS) entry which is preliminary data.</text>
</comment>
<dbReference type="RefSeq" id="WP_228166842.1">
    <property type="nucleotide sequence ID" value="NZ_JAPTHD010000001.1"/>
</dbReference>